<feature type="region of interest" description="Disordered" evidence="1">
    <location>
        <begin position="123"/>
        <end position="146"/>
    </location>
</feature>
<evidence type="ECO:0000256" key="1">
    <source>
        <dbReference type="SAM" id="MobiDB-lite"/>
    </source>
</evidence>
<accession>A0A2P5ETX9</accession>
<feature type="compositionally biased region" description="Low complexity" evidence="1">
    <location>
        <begin position="128"/>
        <end position="137"/>
    </location>
</feature>
<organism evidence="2 3">
    <name type="scientific">Trema orientale</name>
    <name type="common">Charcoal tree</name>
    <name type="synonym">Celtis orientalis</name>
    <dbReference type="NCBI Taxonomy" id="63057"/>
    <lineage>
        <taxon>Eukaryota</taxon>
        <taxon>Viridiplantae</taxon>
        <taxon>Streptophyta</taxon>
        <taxon>Embryophyta</taxon>
        <taxon>Tracheophyta</taxon>
        <taxon>Spermatophyta</taxon>
        <taxon>Magnoliopsida</taxon>
        <taxon>eudicotyledons</taxon>
        <taxon>Gunneridae</taxon>
        <taxon>Pentapetalae</taxon>
        <taxon>rosids</taxon>
        <taxon>fabids</taxon>
        <taxon>Rosales</taxon>
        <taxon>Cannabaceae</taxon>
        <taxon>Trema</taxon>
    </lineage>
</organism>
<evidence type="ECO:0000313" key="2">
    <source>
        <dbReference type="EMBL" id="PON89008.1"/>
    </source>
</evidence>
<protein>
    <submittedName>
        <fullName evidence="2">Uncharacterized protein</fullName>
    </submittedName>
</protein>
<dbReference type="Proteomes" id="UP000237000">
    <property type="component" value="Unassembled WGS sequence"/>
</dbReference>
<reference evidence="3" key="1">
    <citation type="submission" date="2016-06" db="EMBL/GenBank/DDBJ databases">
        <title>Parallel loss of symbiosis genes in relatives of nitrogen-fixing non-legume Parasponia.</title>
        <authorList>
            <person name="Van Velzen R."/>
            <person name="Holmer R."/>
            <person name="Bu F."/>
            <person name="Rutten L."/>
            <person name="Van Zeijl A."/>
            <person name="Liu W."/>
            <person name="Santuari L."/>
            <person name="Cao Q."/>
            <person name="Sharma T."/>
            <person name="Shen D."/>
            <person name="Roswanjaya Y."/>
            <person name="Wardhani T."/>
            <person name="Kalhor M.S."/>
            <person name="Jansen J."/>
            <person name="Van den Hoogen J."/>
            <person name="Gungor B."/>
            <person name="Hartog M."/>
            <person name="Hontelez J."/>
            <person name="Verver J."/>
            <person name="Yang W.-C."/>
            <person name="Schijlen E."/>
            <person name="Repin R."/>
            <person name="Schilthuizen M."/>
            <person name="Schranz E."/>
            <person name="Heidstra R."/>
            <person name="Miyata K."/>
            <person name="Fedorova E."/>
            <person name="Kohlen W."/>
            <person name="Bisseling T."/>
            <person name="Smit S."/>
            <person name="Geurts R."/>
        </authorList>
    </citation>
    <scope>NUCLEOTIDE SEQUENCE [LARGE SCALE GENOMIC DNA]</scope>
    <source>
        <strain evidence="3">cv. RG33-2</strain>
    </source>
</reference>
<dbReference type="EMBL" id="JXTC01000099">
    <property type="protein sequence ID" value="PON89008.1"/>
    <property type="molecule type" value="Genomic_DNA"/>
</dbReference>
<dbReference type="AlphaFoldDB" id="A0A2P5ETX9"/>
<name>A0A2P5ETX9_TREOI</name>
<proteinExistence type="predicted"/>
<dbReference type="InParanoid" id="A0A2P5ETX9"/>
<comment type="caution">
    <text evidence="2">The sequence shown here is derived from an EMBL/GenBank/DDBJ whole genome shotgun (WGS) entry which is preliminary data.</text>
</comment>
<sequence>MTSYLGYPIVLTAPLKTSIRTGRMSSVNTSRSMAGMRTILTFPVLIAMSRRNAGNRGQMKHVSRQGPKFTIASIYDMGNPKTGVIESIAENYRQRYMDPSAPPRIDETLIADEVLGVRRGVGPKLKGAASTSSTAASPPRDPHVPDFELRDFF</sequence>
<keyword evidence="3" id="KW-1185">Reference proteome</keyword>
<gene>
    <name evidence="2" type="ORF">TorRG33x02_152370</name>
</gene>
<dbReference type="OrthoDB" id="10357160at2759"/>
<evidence type="ECO:0000313" key="3">
    <source>
        <dbReference type="Proteomes" id="UP000237000"/>
    </source>
</evidence>